<gene>
    <name evidence="1" type="ORF">FRX31_028443</name>
</gene>
<reference evidence="1 2" key="1">
    <citation type="submission" date="2020-06" db="EMBL/GenBank/DDBJ databases">
        <title>Transcriptomic and genomic resources for Thalictrum thalictroides and T. hernandezii: Facilitating candidate gene discovery in an emerging model plant lineage.</title>
        <authorList>
            <person name="Arias T."/>
            <person name="Riano-Pachon D.M."/>
            <person name="Di Stilio V.S."/>
        </authorList>
    </citation>
    <scope>NUCLEOTIDE SEQUENCE [LARGE SCALE GENOMIC DNA]</scope>
    <source>
        <strain evidence="2">cv. WT478/WT964</strain>
        <tissue evidence="1">Leaves</tissue>
    </source>
</reference>
<keyword evidence="2" id="KW-1185">Reference proteome</keyword>
<evidence type="ECO:0000313" key="1">
    <source>
        <dbReference type="EMBL" id="KAF5181968.1"/>
    </source>
</evidence>
<protein>
    <submittedName>
        <fullName evidence="1">Uncharacterized protein</fullName>
    </submittedName>
</protein>
<sequence>MPNQAQDSSSRALRMPSSFFWPRTINAPTKYQLFSKEFPFYLRMVQKFVKLPPLPARHPEEKRFLPCMNQPTKKAYSHLRQANPNLRYRKPSPFADELPNRFLTLLETTDPLALSIVKTIPSLLKRLLIPNLNDLESCIVKIEREEVMIRGKLYPIHALQFLPIINDLQDILSPSQRIKRTRINPTLATVINRLCTCLTKPSPSFSNEEDFNLEL</sequence>
<dbReference type="EMBL" id="JABWDY010035463">
    <property type="protein sequence ID" value="KAF5181968.1"/>
    <property type="molecule type" value="Genomic_DNA"/>
</dbReference>
<organism evidence="1 2">
    <name type="scientific">Thalictrum thalictroides</name>
    <name type="common">Rue-anemone</name>
    <name type="synonym">Anemone thalictroides</name>
    <dbReference type="NCBI Taxonomy" id="46969"/>
    <lineage>
        <taxon>Eukaryota</taxon>
        <taxon>Viridiplantae</taxon>
        <taxon>Streptophyta</taxon>
        <taxon>Embryophyta</taxon>
        <taxon>Tracheophyta</taxon>
        <taxon>Spermatophyta</taxon>
        <taxon>Magnoliopsida</taxon>
        <taxon>Ranunculales</taxon>
        <taxon>Ranunculaceae</taxon>
        <taxon>Thalictroideae</taxon>
        <taxon>Thalictrum</taxon>
    </lineage>
</organism>
<comment type="caution">
    <text evidence="1">The sequence shown here is derived from an EMBL/GenBank/DDBJ whole genome shotgun (WGS) entry which is preliminary data.</text>
</comment>
<proteinExistence type="predicted"/>
<name>A0A7J6VB90_THATH</name>
<accession>A0A7J6VB90</accession>
<dbReference type="AlphaFoldDB" id="A0A7J6VB90"/>
<evidence type="ECO:0000313" key="2">
    <source>
        <dbReference type="Proteomes" id="UP000554482"/>
    </source>
</evidence>
<dbReference type="Proteomes" id="UP000554482">
    <property type="component" value="Unassembled WGS sequence"/>
</dbReference>